<protein>
    <submittedName>
        <fullName evidence="2">Uncharacterized protein</fullName>
    </submittedName>
</protein>
<evidence type="ECO:0000256" key="1">
    <source>
        <dbReference type="SAM" id="Phobius"/>
    </source>
</evidence>
<reference evidence="2" key="1">
    <citation type="submission" date="2022-01" db="EMBL/GenBank/DDBJ databases">
        <title>Genome-Based Taxonomic Classification of the Phylum Actinobacteria.</title>
        <authorList>
            <person name="Gao Y."/>
        </authorList>
    </citation>
    <scope>NUCLEOTIDE SEQUENCE</scope>
    <source>
        <strain evidence="2">KLBMP 8922</strain>
    </source>
</reference>
<evidence type="ECO:0000313" key="2">
    <source>
        <dbReference type="EMBL" id="MCF2531162.1"/>
    </source>
</evidence>
<dbReference type="AlphaFoldDB" id="A0AA41Q6M7"/>
<evidence type="ECO:0000313" key="3">
    <source>
        <dbReference type="Proteomes" id="UP001165378"/>
    </source>
</evidence>
<proteinExistence type="predicted"/>
<comment type="caution">
    <text evidence="2">The sequence shown here is derived from an EMBL/GenBank/DDBJ whole genome shotgun (WGS) entry which is preliminary data.</text>
</comment>
<accession>A0AA41Q6M7</accession>
<keyword evidence="3" id="KW-1185">Reference proteome</keyword>
<feature type="transmembrane region" description="Helical" evidence="1">
    <location>
        <begin position="33"/>
        <end position="51"/>
    </location>
</feature>
<dbReference type="RefSeq" id="WP_235055829.1">
    <property type="nucleotide sequence ID" value="NZ_JAKFHA010000021.1"/>
</dbReference>
<dbReference type="Proteomes" id="UP001165378">
    <property type="component" value="Unassembled WGS sequence"/>
</dbReference>
<gene>
    <name evidence="2" type="ORF">LZ495_28640</name>
</gene>
<dbReference type="EMBL" id="JAKFHA010000021">
    <property type="protein sequence ID" value="MCF2531162.1"/>
    <property type="molecule type" value="Genomic_DNA"/>
</dbReference>
<keyword evidence="1" id="KW-0812">Transmembrane</keyword>
<name>A0AA41Q6M7_9ACTN</name>
<organism evidence="2 3">
    <name type="scientific">Yinghuangia soli</name>
    <dbReference type="NCBI Taxonomy" id="2908204"/>
    <lineage>
        <taxon>Bacteria</taxon>
        <taxon>Bacillati</taxon>
        <taxon>Actinomycetota</taxon>
        <taxon>Actinomycetes</taxon>
        <taxon>Kitasatosporales</taxon>
        <taxon>Streptomycetaceae</taxon>
        <taxon>Yinghuangia</taxon>
    </lineage>
</organism>
<sequence>MSTTDTRQRRRWLSLKQRLTAVARDDSGYTTETIVVTAILVAIAIAVLAIFRTKLVAKVNGLNLGMGHPVLEGVQAAASALVAML</sequence>
<keyword evidence="1" id="KW-0472">Membrane</keyword>
<keyword evidence="1" id="KW-1133">Transmembrane helix</keyword>